<keyword evidence="1" id="KW-0472">Membrane</keyword>
<dbReference type="OrthoDB" id="1778725at2"/>
<evidence type="ECO:0008006" key="4">
    <source>
        <dbReference type="Google" id="ProtNLM"/>
    </source>
</evidence>
<dbReference type="RefSeq" id="WP_079493250.1">
    <property type="nucleotide sequence ID" value="NZ_FUZT01000008.1"/>
</dbReference>
<feature type="transmembrane region" description="Helical" evidence="1">
    <location>
        <begin position="12"/>
        <end position="32"/>
    </location>
</feature>
<keyword evidence="1" id="KW-0812">Transmembrane</keyword>
<keyword evidence="1" id="KW-1133">Transmembrane helix</keyword>
<gene>
    <name evidence="2" type="ORF">SAMN02194393_03418</name>
</gene>
<organism evidence="2 3">
    <name type="scientific">Maledivibacter halophilus</name>
    <dbReference type="NCBI Taxonomy" id="36842"/>
    <lineage>
        <taxon>Bacteria</taxon>
        <taxon>Bacillati</taxon>
        <taxon>Bacillota</taxon>
        <taxon>Clostridia</taxon>
        <taxon>Peptostreptococcales</taxon>
        <taxon>Caminicellaceae</taxon>
        <taxon>Maledivibacter</taxon>
    </lineage>
</organism>
<dbReference type="STRING" id="36842.SAMN02194393_03418"/>
<evidence type="ECO:0000256" key="1">
    <source>
        <dbReference type="SAM" id="Phobius"/>
    </source>
</evidence>
<protein>
    <recommendedName>
        <fullName evidence="4">Mercury transporter</fullName>
    </recommendedName>
</protein>
<evidence type="ECO:0000313" key="3">
    <source>
        <dbReference type="Proteomes" id="UP000190285"/>
    </source>
</evidence>
<dbReference type="Proteomes" id="UP000190285">
    <property type="component" value="Unassembled WGS sequence"/>
</dbReference>
<keyword evidence="3" id="KW-1185">Reference proteome</keyword>
<accession>A0A1T5LVL6</accession>
<dbReference type="AlphaFoldDB" id="A0A1T5LVL6"/>
<sequence length="69" mass="7920">MDLLKEMADAFIVLIRVGASFRVVFCLIKIGGNEQESEGYKKKARNIVVFYIIAESVWQIKDIVVGYYM</sequence>
<name>A0A1T5LVL6_9FIRM</name>
<proteinExistence type="predicted"/>
<evidence type="ECO:0000313" key="2">
    <source>
        <dbReference type="EMBL" id="SKC80046.1"/>
    </source>
</evidence>
<dbReference type="EMBL" id="FUZT01000008">
    <property type="protein sequence ID" value="SKC80046.1"/>
    <property type="molecule type" value="Genomic_DNA"/>
</dbReference>
<reference evidence="2 3" key="1">
    <citation type="submission" date="2017-02" db="EMBL/GenBank/DDBJ databases">
        <authorList>
            <person name="Peterson S.W."/>
        </authorList>
    </citation>
    <scope>NUCLEOTIDE SEQUENCE [LARGE SCALE GENOMIC DNA]</scope>
    <source>
        <strain evidence="2 3">M1</strain>
    </source>
</reference>